<dbReference type="EMBL" id="SIXH01000064">
    <property type="protein sequence ID" value="TBO59803.1"/>
    <property type="molecule type" value="Genomic_DNA"/>
</dbReference>
<keyword evidence="2" id="KW-1185">Reference proteome</keyword>
<evidence type="ECO:0000313" key="1">
    <source>
        <dbReference type="EMBL" id="TBO59803.1"/>
    </source>
</evidence>
<proteinExistence type="predicted"/>
<evidence type="ECO:0000313" key="2">
    <source>
        <dbReference type="Proteomes" id="UP000292452"/>
    </source>
</evidence>
<organism evidence="1 2">
    <name type="scientific">Streptomyces kasugaensis</name>
    <dbReference type="NCBI Taxonomy" id="1946"/>
    <lineage>
        <taxon>Bacteria</taxon>
        <taxon>Bacillati</taxon>
        <taxon>Actinomycetota</taxon>
        <taxon>Actinomycetes</taxon>
        <taxon>Kitasatosporales</taxon>
        <taxon>Streptomycetaceae</taxon>
        <taxon>Streptomyces</taxon>
    </lineage>
</organism>
<accession>A0A4Q9HX45</accession>
<dbReference type="Proteomes" id="UP000292452">
    <property type="component" value="Unassembled WGS sequence"/>
</dbReference>
<name>A0A4Q9HX45_STRKA</name>
<reference evidence="1 2" key="1">
    <citation type="submission" date="2019-02" db="EMBL/GenBank/DDBJ databases">
        <title>Draft Genome Sequence of Streptomyces sp. AM-2504, identified by 16S rRNA comparative analysis as a Streptomyces Kasugaensis strain.</title>
        <authorList>
            <person name="Napolioni V."/>
            <person name="Giuliodori A.M."/>
            <person name="Spurio R."/>
            <person name="Fabbretti A."/>
        </authorList>
    </citation>
    <scope>NUCLEOTIDE SEQUENCE [LARGE SCALE GENOMIC DNA]</scope>
    <source>
        <strain evidence="1 2">AM-2504</strain>
    </source>
</reference>
<sequence length="188" mass="20421">MPELITWSPPPGDDVTAVTVGRPWAAVSAPARLSAEATRLGLNHAAHILDLDSDRCIWLTDPVDVAATAWDWARISRYITVHPAGEMLPLPHADRRRGPGPRWVCPAPWYGDFVSRAIILGSELGVITLKFGPPACRCAVCPAPVWPEEGVTVVIPTRPGGEVRHLGCTHRACAERYRLGPPDADGYR</sequence>
<dbReference type="RefSeq" id="WP_131122973.1">
    <property type="nucleotide sequence ID" value="NZ_SIXH01000064.1"/>
</dbReference>
<gene>
    <name evidence="1" type="ORF">EYS09_10115</name>
</gene>
<protein>
    <submittedName>
        <fullName evidence="1">Uncharacterized protein</fullName>
    </submittedName>
</protein>
<comment type="caution">
    <text evidence="1">The sequence shown here is derived from an EMBL/GenBank/DDBJ whole genome shotgun (WGS) entry which is preliminary data.</text>
</comment>
<dbReference type="AlphaFoldDB" id="A0A4Q9HX45"/>